<accession>A0A8J9S1T4</accession>
<dbReference type="Pfam" id="PF00276">
    <property type="entry name" value="Ribosomal_L23"/>
    <property type="match status" value="1"/>
</dbReference>
<evidence type="ECO:0000256" key="1">
    <source>
        <dbReference type="ARBA" id="ARBA00006700"/>
    </source>
</evidence>
<dbReference type="AlphaFoldDB" id="A0A8J9S1T4"/>
<organism evidence="5">
    <name type="scientific">Phaeodactylum tricornutum</name>
    <name type="common">Diatom</name>
    <dbReference type="NCBI Taxonomy" id="2850"/>
    <lineage>
        <taxon>Eukaryota</taxon>
        <taxon>Sar</taxon>
        <taxon>Stramenopiles</taxon>
        <taxon>Ochrophyta</taxon>
        <taxon>Bacillariophyta</taxon>
        <taxon>Bacillariophyceae</taxon>
        <taxon>Bacillariophycidae</taxon>
        <taxon>Naviculales</taxon>
        <taxon>Phaeodactylaceae</taxon>
        <taxon>Phaeodactylum</taxon>
    </lineage>
</organism>
<dbReference type="InterPro" id="IPR013025">
    <property type="entry name" value="Ribosomal_uL23-like"/>
</dbReference>
<dbReference type="EMBL" id="OU594942">
    <property type="protein sequence ID" value="CAG9277006.1"/>
    <property type="molecule type" value="Genomic_DNA"/>
</dbReference>
<dbReference type="Proteomes" id="UP000836788">
    <property type="component" value="Chromosome 1"/>
</dbReference>
<dbReference type="GO" id="GO:0003735">
    <property type="term" value="F:structural constituent of ribosome"/>
    <property type="evidence" value="ECO:0007669"/>
    <property type="project" value="InterPro"/>
</dbReference>
<proteinExistence type="inferred from homology"/>
<gene>
    <name evidence="5" type="ORF">PTTT1_LOCUS2500</name>
</gene>
<dbReference type="Gene3D" id="3.30.70.330">
    <property type="match status" value="1"/>
</dbReference>
<sequence length="139" mass="15847">MKSTLILAARAAKQFRMWMPSMPLTMVSARSATANGPAFAIFRTVPRMTKHEIKEYLTKIYDLPVKKVNTMNYEGKRKRLISNSGIAYFKYKNFKKAVVTFDDSLQDVGLGMQIPELEEQDESTLDYAQDMGLPRRIGS</sequence>
<dbReference type="GO" id="GO:0032543">
    <property type="term" value="P:mitochondrial translation"/>
    <property type="evidence" value="ECO:0007669"/>
    <property type="project" value="TreeGrafter"/>
</dbReference>
<evidence type="ECO:0000256" key="3">
    <source>
        <dbReference type="ARBA" id="ARBA00023274"/>
    </source>
</evidence>
<dbReference type="PANTHER" id="PTHR12059:SF5">
    <property type="entry name" value="LARGE RIBOSOMAL SUBUNIT PROTEIN UL23M"/>
    <property type="match status" value="1"/>
</dbReference>
<dbReference type="PANTHER" id="PTHR12059">
    <property type="entry name" value="RIBOSOMAL PROTEIN L23-RELATED"/>
    <property type="match status" value="1"/>
</dbReference>
<name>A0A8J9S1T4_PHATR</name>
<comment type="similarity">
    <text evidence="1">Belongs to the universal ribosomal protein uL23 family.</text>
</comment>
<dbReference type="InterPro" id="IPR012678">
    <property type="entry name" value="Ribosomal_uL23/eL15/eS24_sf"/>
</dbReference>
<keyword evidence="3" id="KW-0687">Ribonucleoprotein</keyword>
<protein>
    <recommendedName>
        <fullName evidence="4">Large ribosomal subunit protein uL23m</fullName>
    </recommendedName>
</protein>
<evidence type="ECO:0000313" key="5">
    <source>
        <dbReference type="EMBL" id="CAG9277006.1"/>
    </source>
</evidence>
<evidence type="ECO:0000256" key="4">
    <source>
        <dbReference type="ARBA" id="ARBA00039977"/>
    </source>
</evidence>
<dbReference type="InterPro" id="IPR012677">
    <property type="entry name" value="Nucleotide-bd_a/b_plait_sf"/>
</dbReference>
<reference evidence="5" key="1">
    <citation type="submission" date="2022-02" db="EMBL/GenBank/DDBJ databases">
        <authorList>
            <person name="Giguere J D."/>
        </authorList>
    </citation>
    <scope>NUCLEOTIDE SEQUENCE</scope>
    <source>
        <strain evidence="5">CCAP 1055/1</strain>
    </source>
</reference>
<dbReference type="GO" id="GO:0005762">
    <property type="term" value="C:mitochondrial large ribosomal subunit"/>
    <property type="evidence" value="ECO:0007669"/>
    <property type="project" value="TreeGrafter"/>
</dbReference>
<evidence type="ECO:0000256" key="2">
    <source>
        <dbReference type="ARBA" id="ARBA00022980"/>
    </source>
</evidence>
<keyword evidence="2" id="KW-0689">Ribosomal protein</keyword>
<dbReference type="SUPFAM" id="SSF54189">
    <property type="entry name" value="Ribosomal proteins S24e, L23 and L15e"/>
    <property type="match status" value="1"/>
</dbReference>